<proteinExistence type="predicted"/>
<protein>
    <submittedName>
        <fullName evidence="4">Tripartite motif-containing protein 2</fullName>
    </submittedName>
</protein>
<organism evidence="4">
    <name type="scientific">Anisakis simplex</name>
    <name type="common">Herring worm</name>
    <dbReference type="NCBI Taxonomy" id="6269"/>
    <lineage>
        <taxon>Eukaryota</taxon>
        <taxon>Metazoa</taxon>
        <taxon>Ecdysozoa</taxon>
        <taxon>Nematoda</taxon>
        <taxon>Chromadorea</taxon>
        <taxon>Rhabditida</taxon>
        <taxon>Spirurina</taxon>
        <taxon>Ascaridomorpha</taxon>
        <taxon>Ascaridoidea</taxon>
        <taxon>Anisakidae</taxon>
        <taxon>Anisakis</taxon>
        <taxon>Anisakis simplex complex</taxon>
    </lineage>
</organism>
<accession>A0A0M3K047</accession>
<name>A0A0M3K047_ANISI</name>
<evidence type="ECO:0000256" key="1">
    <source>
        <dbReference type="SAM" id="MobiDB-lite"/>
    </source>
</evidence>
<dbReference type="EMBL" id="UYRR01031442">
    <property type="protein sequence ID" value="VDK50128.1"/>
    <property type="molecule type" value="Genomic_DNA"/>
</dbReference>
<reference evidence="2 3" key="2">
    <citation type="submission" date="2018-11" db="EMBL/GenBank/DDBJ databases">
        <authorList>
            <consortium name="Pathogen Informatics"/>
        </authorList>
    </citation>
    <scope>NUCLEOTIDE SEQUENCE [LARGE SCALE GENOMIC DNA]</scope>
</reference>
<dbReference type="OrthoDB" id="5851321at2759"/>
<feature type="compositionally biased region" description="Polar residues" evidence="1">
    <location>
        <begin position="16"/>
        <end position="25"/>
    </location>
</feature>
<dbReference type="WBParaSite" id="ASIM_0001417201-mRNA-1">
    <property type="protein sequence ID" value="ASIM_0001417201-mRNA-1"/>
    <property type="gene ID" value="ASIM_0001417201"/>
</dbReference>
<evidence type="ECO:0000313" key="2">
    <source>
        <dbReference type="EMBL" id="VDK50128.1"/>
    </source>
</evidence>
<dbReference type="Proteomes" id="UP000267096">
    <property type="component" value="Unassembled WGS sequence"/>
</dbReference>
<dbReference type="SUPFAM" id="SSF69322">
    <property type="entry name" value="Tricorn protease domain 2"/>
    <property type="match status" value="1"/>
</dbReference>
<sequence length="191" mass="21615">MKDKNKAKPGFFRGTTPKTTAPLSTRGQNLTAVKLRASDNFIDDGKMKLNDHLFNGNKDNGIIDEKGSELVKFNQLELLRQIKFSEQYKIIGLNLHRKRLYVGTSDGHVRIIDPKKYGKSRFFKADFQTDEINFGTNVDRMAVLQNGLLVSQNAQQISVLNSSKQYFHASVPFKGKAIATNDTDVCFLIYH</sequence>
<reference evidence="4" key="1">
    <citation type="submission" date="2017-02" db="UniProtKB">
        <authorList>
            <consortium name="WormBaseParasite"/>
        </authorList>
    </citation>
    <scope>IDENTIFICATION</scope>
</reference>
<gene>
    <name evidence="2" type="ORF">ASIM_LOCUS13600</name>
</gene>
<dbReference type="AlphaFoldDB" id="A0A0M3K047"/>
<evidence type="ECO:0000313" key="3">
    <source>
        <dbReference type="Proteomes" id="UP000267096"/>
    </source>
</evidence>
<feature type="region of interest" description="Disordered" evidence="1">
    <location>
        <begin position="1"/>
        <end position="25"/>
    </location>
</feature>
<evidence type="ECO:0000313" key="4">
    <source>
        <dbReference type="WBParaSite" id="ASIM_0001417201-mRNA-1"/>
    </source>
</evidence>
<keyword evidence="3" id="KW-1185">Reference proteome</keyword>